<dbReference type="Proteomes" id="UP001335665">
    <property type="component" value="Unassembled WGS sequence"/>
</dbReference>
<organism evidence="1 2">
    <name type="scientific">Limosilactobacillus pontis</name>
    <dbReference type="NCBI Taxonomy" id="35787"/>
    <lineage>
        <taxon>Bacteria</taxon>
        <taxon>Bacillati</taxon>
        <taxon>Bacillota</taxon>
        <taxon>Bacilli</taxon>
        <taxon>Lactobacillales</taxon>
        <taxon>Lactobacillaceae</taxon>
        <taxon>Limosilactobacillus</taxon>
    </lineage>
</organism>
<dbReference type="RefSeq" id="WP_331193033.1">
    <property type="nucleotide sequence ID" value="NZ_JAQSER010000006.1"/>
</dbReference>
<sequence>MLASLPKINLGNIIDDQFTLGWVINPDVDLDQFTNTLIKNINKQL</sequence>
<evidence type="ECO:0000313" key="1">
    <source>
        <dbReference type="EMBL" id="MEE6700758.1"/>
    </source>
</evidence>
<protein>
    <submittedName>
        <fullName evidence="1">Uncharacterized protein</fullName>
    </submittedName>
</protein>
<evidence type="ECO:0000313" key="2">
    <source>
        <dbReference type="Proteomes" id="UP001335665"/>
    </source>
</evidence>
<comment type="caution">
    <text evidence="1">The sequence shown here is derived from an EMBL/GenBank/DDBJ whole genome shotgun (WGS) entry which is preliminary data.</text>
</comment>
<proteinExistence type="predicted"/>
<reference evidence="1 2" key="1">
    <citation type="submission" date="2023-02" db="EMBL/GenBank/DDBJ databases">
        <title>The predominant lactic acid bacteria and yeasts involved in the spontaneous fermentation of millet during the production of the traditional porridge Hausa koko in Ghana.</title>
        <authorList>
            <person name="Atter A."/>
            <person name="Diaz M."/>
        </authorList>
    </citation>
    <scope>NUCLEOTIDE SEQUENCE [LARGE SCALE GENOMIC DNA]</scope>
    <source>
        <strain evidence="1 2">FI11552</strain>
    </source>
</reference>
<gene>
    <name evidence="1" type="ORF">PS396_02920</name>
</gene>
<keyword evidence="2" id="KW-1185">Reference proteome</keyword>
<accession>A0ABU7SSD2</accession>
<name>A0ABU7SSD2_9LACO</name>
<dbReference type="EMBL" id="JAQSFA010000005">
    <property type="protein sequence ID" value="MEE6700758.1"/>
    <property type="molecule type" value="Genomic_DNA"/>
</dbReference>